<keyword evidence="10" id="KW-0812">Transmembrane</keyword>
<feature type="modified residue" description="4-aspartylphosphate" evidence="9">
    <location>
        <position position="624"/>
    </location>
</feature>
<evidence type="ECO:0000259" key="13">
    <source>
        <dbReference type="PROSITE" id="PS50112"/>
    </source>
</evidence>
<feature type="domain" description="Response regulatory" evidence="12">
    <location>
        <begin position="569"/>
        <end position="694"/>
    </location>
</feature>
<evidence type="ECO:0000256" key="6">
    <source>
        <dbReference type="ARBA" id="ARBA00022777"/>
    </source>
</evidence>
<evidence type="ECO:0000256" key="10">
    <source>
        <dbReference type="SAM" id="Phobius"/>
    </source>
</evidence>
<organism evidence="14">
    <name type="scientific">Alsobacter sp. KACC 23698</name>
    <dbReference type="NCBI Taxonomy" id="3149229"/>
    <lineage>
        <taxon>Bacteria</taxon>
        <taxon>Pseudomonadati</taxon>
        <taxon>Pseudomonadota</taxon>
        <taxon>Alphaproteobacteria</taxon>
        <taxon>Hyphomicrobiales</taxon>
        <taxon>Alsobacteraceae</taxon>
        <taxon>Alsobacter</taxon>
    </lineage>
</organism>
<sequence length="699" mass="74384">MSFFETITTGGLALTAFGTLSLVAVVIAALLLRDHFRISAHAAALEAENEGLQDTVWELRESEDRYRNLIEGQDDLILRRDQAGRLTYVNAAFVILANRSRDELLDTTFQIPAIETSGDRRDADGSRSYDQQIETLRGPRWISWLETPVRSAHGDTEIQSVGRDITDRRAAEAALAEERAKAEAASEAKSRFLATVSHEIRTPLNGVLGMADLLVGTRLDPEQTTYVRAVKTSGEALLSIIDEILDFSKIEAGKLELACEPFDLASLVEGAVELLAPRAQGKGIEIAGFVAADLRRTVMGDAARLRQVLTNLAGNAVKFTDQGGVGVSVERAPDGRLAFCVTDTGIGIPADRLARIFEEFEQVDGSASSRHGGTGLGLAISRRLVAGMGGELSVASQPGRGSAFTFTLDLEEAAPGAPGDASPRFDGRTALVVSRSPFEGPYMVRRLQELGFRAHATATTEGAIVRLNDGGYVPDLLVIDGAVGEEDARTLAALAKRSGVEMRLVLLSPFERRSFGPPSAAGFDGYLVKPVRARSLSSRLTPSEDAAVPGVAAAGAAPGAYGAVAAGMKVLLAEDNDINALLATRLMQKMGASVTWAKNGVEAVQCFSAAATTPQERFDLVLMDVRMPGLDGHEAARRIRETEAALELPRTRIVALTANVFEEDRRLALASGMDATVAKPLDPAALVASLGLESLARTG</sequence>
<dbReference type="Pfam" id="PF00072">
    <property type="entry name" value="Response_reg"/>
    <property type="match status" value="1"/>
</dbReference>
<dbReference type="GO" id="GO:0000155">
    <property type="term" value="F:phosphorelay sensor kinase activity"/>
    <property type="evidence" value="ECO:0007669"/>
    <property type="project" value="InterPro"/>
</dbReference>
<dbReference type="Pfam" id="PF02518">
    <property type="entry name" value="HATPase_c"/>
    <property type="match status" value="1"/>
</dbReference>
<feature type="modified residue" description="4-aspartylphosphate" evidence="9">
    <location>
        <position position="480"/>
    </location>
</feature>
<keyword evidence="10" id="KW-0472">Membrane</keyword>
<dbReference type="PROSITE" id="PS50112">
    <property type="entry name" value="PAS"/>
    <property type="match status" value="1"/>
</dbReference>
<dbReference type="PANTHER" id="PTHR45339:SF1">
    <property type="entry name" value="HYBRID SIGNAL TRANSDUCTION HISTIDINE KINASE J"/>
    <property type="match status" value="1"/>
</dbReference>
<dbReference type="EMBL" id="CP157484">
    <property type="protein sequence ID" value="XBO39273.1"/>
    <property type="molecule type" value="Genomic_DNA"/>
</dbReference>
<dbReference type="SMART" id="SM00388">
    <property type="entry name" value="HisKA"/>
    <property type="match status" value="1"/>
</dbReference>
<evidence type="ECO:0000256" key="8">
    <source>
        <dbReference type="ARBA" id="ARBA00023012"/>
    </source>
</evidence>
<evidence type="ECO:0000256" key="9">
    <source>
        <dbReference type="PROSITE-ProRule" id="PRU00169"/>
    </source>
</evidence>
<evidence type="ECO:0000256" key="4">
    <source>
        <dbReference type="ARBA" id="ARBA00022679"/>
    </source>
</evidence>
<comment type="catalytic activity">
    <reaction evidence="1">
        <text>ATP + protein L-histidine = ADP + protein N-phospho-L-histidine.</text>
        <dbReference type="EC" id="2.7.13.3"/>
    </reaction>
</comment>
<keyword evidence="6" id="KW-0418">Kinase</keyword>
<evidence type="ECO:0000259" key="12">
    <source>
        <dbReference type="PROSITE" id="PS50110"/>
    </source>
</evidence>
<dbReference type="PRINTS" id="PR00344">
    <property type="entry name" value="BCTRLSENSOR"/>
</dbReference>
<dbReference type="Gene3D" id="1.10.287.130">
    <property type="match status" value="1"/>
</dbReference>
<dbReference type="Gene3D" id="3.40.50.2300">
    <property type="match status" value="1"/>
</dbReference>
<protein>
    <recommendedName>
        <fullName evidence="2">histidine kinase</fullName>
        <ecNumber evidence="2">2.7.13.3</ecNumber>
    </recommendedName>
</protein>
<dbReference type="FunFam" id="3.30.565.10:FF:000078">
    <property type="entry name" value="Two-component sensor histidine kinase"/>
    <property type="match status" value="1"/>
</dbReference>
<dbReference type="InterPro" id="IPR005467">
    <property type="entry name" value="His_kinase_dom"/>
</dbReference>
<dbReference type="SUPFAM" id="SSF55874">
    <property type="entry name" value="ATPase domain of HSP90 chaperone/DNA topoisomerase II/histidine kinase"/>
    <property type="match status" value="1"/>
</dbReference>
<feature type="domain" description="PAS" evidence="13">
    <location>
        <begin position="62"/>
        <end position="106"/>
    </location>
</feature>
<gene>
    <name evidence="14" type="ORF">ABEG18_00340</name>
</gene>
<keyword evidence="7 14" id="KW-0067">ATP-binding</keyword>
<dbReference type="SUPFAM" id="SSF47384">
    <property type="entry name" value="Homodimeric domain of signal transducing histidine kinase"/>
    <property type="match status" value="1"/>
</dbReference>
<dbReference type="FunFam" id="1.10.287.130:FF:000002">
    <property type="entry name" value="Two-component osmosensing histidine kinase"/>
    <property type="match status" value="1"/>
</dbReference>
<keyword evidence="10" id="KW-1133">Transmembrane helix</keyword>
<dbReference type="EC" id="2.7.13.3" evidence="2"/>
<evidence type="ECO:0000256" key="2">
    <source>
        <dbReference type="ARBA" id="ARBA00012438"/>
    </source>
</evidence>
<dbReference type="AlphaFoldDB" id="A0AAU7JG90"/>
<dbReference type="InterPro" id="IPR036890">
    <property type="entry name" value="HATPase_C_sf"/>
</dbReference>
<dbReference type="SUPFAM" id="SSF55785">
    <property type="entry name" value="PYP-like sensor domain (PAS domain)"/>
    <property type="match status" value="1"/>
</dbReference>
<evidence type="ECO:0000313" key="14">
    <source>
        <dbReference type="EMBL" id="XBO39273.1"/>
    </source>
</evidence>
<evidence type="ECO:0000256" key="5">
    <source>
        <dbReference type="ARBA" id="ARBA00022741"/>
    </source>
</evidence>
<feature type="domain" description="Histidine kinase" evidence="11">
    <location>
        <begin position="195"/>
        <end position="412"/>
    </location>
</feature>
<feature type="domain" description="Response regulatory" evidence="12">
    <location>
        <begin position="429"/>
        <end position="544"/>
    </location>
</feature>
<dbReference type="PROSITE" id="PS50109">
    <property type="entry name" value="HIS_KIN"/>
    <property type="match status" value="1"/>
</dbReference>
<dbReference type="CDD" id="cd00082">
    <property type="entry name" value="HisKA"/>
    <property type="match status" value="1"/>
</dbReference>
<dbReference type="SMART" id="SM00448">
    <property type="entry name" value="REC"/>
    <property type="match status" value="2"/>
</dbReference>
<dbReference type="PROSITE" id="PS50110">
    <property type="entry name" value="RESPONSE_REGULATORY"/>
    <property type="match status" value="2"/>
</dbReference>
<dbReference type="InterPro" id="IPR036097">
    <property type="entry name" value="HisK_dim/P_sf"/>
</dbReference>
<feature type="transmembrane region" description="Helical" evidence="10">
    <location>
        <begin position="12"/>
        <end position="32"/>
    </location>
</feature>
<dbReference type="SMART" id="SM00091">
    <property type="entry name" value="PAS"/>
    <property type="match status" value="1"/>
</dbReference>
<dbReference type="RefSeq" id="WP_406856114.1">
    <property type="nucleotide sequence ID" value="NZ_CP157484.1"/>
</dbReference>
<reference evidence="14" key="1">
    <citation type="submission" date="2024-05" db="EMBL/GenBank/DDBJ databases">
        <authorList>
            <person name="Kim S."/>
            <person name="Heo J."/>
            <person name="Choi H."/>
            <person name="Choi Y."/>
            <person name="Kwon S.-W."/>
            <person name="Kim Y."/>
        </authorList>
    </citation>
    <scope>NUCLEOTIDE SEQUENCE</scope>
    <source>
        <strain evidence="14">KACC 23698</strain>
    </source>
</reference>
<dbReference type="SUPFAM" id="SSF52172">
    <property type="entry name" value="CheY-like"/>
    <property type="match status" value="2"/>
</dbReference>
<keyword evidence="8" id="KW-0902">Two-component regulatory system</keyword>
<dbReference type="CDD" id="cd17546">
    <property type="entry name" value="REC_hyHK_CKI1_RcsC-like"/>
    <property type="match status" value="1"/>
</dbReference>
<dbReference type="InterPro" id="IPR003661">
    <property type="entry name" value="HisK_dim/P_dom"/>
</dbReference>
<dbReference type="NCBIfam" id="TIGR00229">
    <property type="entry name" value="sensory_box"/>
    <property type="match status" value="1"/>
</dbReference>
<keyword evidence="5" id="KW-0547">Nucleotide-binding</keyword>
<keyword evidence="4" id="KW-0808">Transferase</keyword>
<dbReference type="InterPro" id="IPR003594">
    <property type="entry name" value="HATPase_dom"/>
</dbReference>
<dbReference type="Pfam" id="PF00512">
    <property type="entry name" value="HisKA"/>
    <property type="match status" value="1"/>
</dbReference>
<dbReference type="InterPro" id="IPR013656">
    <property type="entry name" value="PAS_4"/>
</dbReference>
<dbReference type="CDD" id="cd16922">
    <property type="entry name" value="HATPase_EvgS-ArcB-TorS-like"/>
    <property type="match status" value="1"/>
</dbReference>
<evidence type="ECO:0000256" key="1">
    <source>
        <dbReference type="ARBA" id="ARBA00000085"/>
    </source>
</evidence>
<dbReference type="SMART" id="SM00387">
    <property type="entry name" value="HATPase_c"/>
    <property type="match status" value="1"/>
</dbReference>
<dbReference type="Gene3D" id="3.30.450.20">
    <property type="entry name" value="PAS domain"/>
    <property type="match status" value="1"/>
</dbReference>
<dbReference type="InterPro" id="IPR000014">
    <property type="entry name" value="PAS"/>
</dbReference>
<name>A0AAU7JG90_9HYPH</name>
<dbReference type="Pfam" id="PF08448">
    <property type="entry name" value="PAS_4"/>
    <property type="match status" value="1"/>
</dbReference>
<dbReference type="Gene3D" id="3.30.565.10">
    <property type="entry name" value="Histidine kinase-like ATPase, C-terminal domain"/>
    <property type="match status" value="1"/>
</dbReference>
<evidence type="ECO:0000256" key="3">
    <source>
        <dbReference type="ARBA" id="ARBA00022553"/>
    </source>
</evidence>
<dbReference type="PANTHER" id="PTHR45339">
    <property type="entry name" value="HYBRID SIGNAL TRANSDUCTION HISTIDINE KINASE J"/>
    <property type="match status" value="1"/>
</dbReference>
<evidence type="ECO:0000256" key="7">
    <source>
        <dbReference type="ARBA" id="ARBA00022840"/>
    </source>
</evidence>
<dbReference type="InterPro" id="IPR001789">
    <property type="entry name" value="Sig_transdc_resp-reg_receiver"/>
</dbReference>
<dbReference type="InterPro" id="IPR004358">
    <property type="entry name" value="Sig_transdc_His_kin-like_C"/>
</dbReference>
<evidence type="ECO:0000259" key="11">
    <source>
        <dbReference type="PROSITE" id="PS50109"/>
    </source>
</evidence>
<keyword evidence="3 9" id="KW-0597">Phosphoprotein</keyword>
<dbReference type="GO" id="GO:0005524">
    <property type="term" value="F:ATP binding"/>
    <property type="evidence" value="ECO:0007669"/>
    <property type="project" value="UniProtKB-KW"/>
</dbReference>
<proteinExistence type="predicted"/>
<dbReference type="InterPro" id="IPR011006">
    <property type="entry name" value="CheY-like_superfamily"/>
</dbReference>
<dbReference type="InterPro" id="IPR035965">
    <property type="entry name" value="PAS-like_dom_sf"/>
</dbReference>
<accession>A0AAU7JG90</accession>